<protein>
    <submittedName>
        <fullName evidence="3">Uncharacterized protein</fullName>
    </submittedName>
</protein>
<accession>A0A1Z4KK71</accession>
<evidence type="ECO:0000256" key="2">
    <source>
        <dbReference type="SAM" id="Phobius"/>
    </source>
</evidence>
<reference evidence="3 4" key="1">
    <citation type="submission" date="2017-06" db="EMBL/GenBank/DDBJ databases">
        <title>Genome sequencing of cyanobaciteial culture collection at National Institute for Environmental Studies (NIES).</title>
        <authorList>
            <person name="Hirose Y."/>
            <person name="Shimura Y."/>
            <person name="Fujisawa T."/>
            <person name="Nakamura Y."/>
            <person name="Kawachi M."/>
        </authorList>
    </citation>
    <scope>NUCLEOTIDE SEQUENCE [LARGE SCALE GENOMIC DNA]</scope>
    <source>
        <strain evidence="3 4">NIES-23</strain>
    </source>
</reference>
<name>A0A1Z4KK71_ANAVA</name>
<feature type="region of interest" description="Disordered" evidence="1">
    <location>
        <begin position="51"/>
        <end position="105"/>
    </location>
</feature>
<dbReference type="Proteomes" id="UP000217507">
    <property type="component" value="Chromosome"/>
</dbReference>
<sequence length="105" mass="12374">MLEPKDVLKQLFCKIGLFILAGLIWVISLPIISVEAAGYYGEKNHKVEVSRPYYTNKQRRIDRPQNSQPYYANKDRKKEKASIRTPDDEYTTSHKQIRRNRGDFE</sequence>
<gene>
    <name evidence="3" type="ORF">NIES23_21520</name>
</gene>
<keyword evidence="2" id="KW-0812">Transmembrane</keyword>
<keyword evidence="2" id="KW-0472">Membrane</keyword>
<keyword evidence="2" id="KW-1133">Transmembrane helix</keyword>
<evidence type="ECO:0000256" key="1">
    <source>
        <dbReference type="SAM" id="MobiDB-lite"/>
    </source>
</evidence>
<proteinExistence type="predicted"/>
<dbReference type="AlphaFoldDB" id="A0A1Z4KK71"/>
<feature type="transmembrane region" description="Helical" evidence="2">
    <location>
        <begin position="12"/>
        <end position="32"/>
    </location>
</feature>
<evidence type="ECO:0000313" key="4">
    <source>
        <dbReference type="Proteomes" id="UP000217507"/>
    </source>
</evidence>
<feature type="compositionally biased region" description="Basic and acidic residues" evidence="1">
    <location>
        <begin position="73"/>
        <end position="87"/>
    </location>
</feature>
<organism evidence="3 4">
    <name type="scientific">Trichormus variabilis NIES-23</name>
    <dbReference type="NCBI Taxonomy" id="1973479"/>
    <lineage>
        <taxon>Bacteria</taxon>
        <taxon>Bacillati</taxon>
        <taxon>Cyanobacteriota</taxon>
        <taxon>Cyanophyceae</taxon>
        <taxon>Nostocales</taxon>
        <taxon>Nostocaceae</taxon>
        <taxon>Trichormus</taxon>
    </lineage>
</organism>
<evidence type="ECO:0000313" key="3">
    <source>
        <dbReference type="EMBL" id="BAY69358.1"/>
    </source>
</evidence>
<dbReference type="EMBL" id="AP018216">
    <property type="protein sequence ID" value="BAY69358.1"/>
    <property type="molecule type" value="Genomic_DNA"/>
</dbReference>